<accession>A0A1L9VJW8</accession>
<sequence length="54" mass="5925">MPVPSRTAIVLIDPYNDFLHLDDAATKVWPLLARVSTVAEWVSILHGNAIGVKI</sequence>
<evidence type="ECO:0008006" key="3">
    <source>
        <dbReference type="Google" id="ProtNLM"/>
    </source>
</evidence>
<dbReference type="EMBL" id="KV878897">
    <property type="protein sequence ID" value="OJJ84217.1"/>
    <property type="molecule type" value="Genomic_DNA"/>
</dbReference>
<reference evidence="2" key="1">
    <citation type="journal article" date="2017" name="Genome Biol.">
        <title>Comparative genomics reveals high biological diversity and specific adaptations in the industrially and medically important fungal genus Aspergillus.</title>
        <authorList>
            <person name="de Vries R.P."/>
            <person name="Riley R."/>
            <person name="Wiebenga A."/>
            <person name="Aguilar-Osorio G."/>
            <person name="Amillis S."/>
            <person name="Uchima C.A."/>
            <person name="Anderluh G."/>
            <person name="Asadollahi M."/>
            <person name="Askin M."/>
            <person name="Barry K."/>
            <person name="Battaglia E."/>
            <person name="Bayram O."/>
            <person name="Benocci T."/>
            <person name="Braus-Stromeyer S.A."/>
            <person name="Caldana C."/>
            <person name="Canovas D."/>
            <person name="Cerqueira G.C."/>
            <person name="Chen F."/>
            <person name="Chen W."/>
            <person name="Choi C."/>
            <person name="Clum A."/>
            <person name="Dos Santos R.A."/>
            <person name="Damasio A.R."/>
            <person name="Diallinas G."/>
            <person name="Emri T."/>
            <person name="Fekete E."/>
            <person name="Flipphi M."/>
            <person name="Freyberg S."/>
            <person name="Gallo A."/>
            <person name="Gournas C."/>
            <person name="Habgood R."/>
            <person name="Hainaut M."/>
            <person name="Harispe M.L."/>
            <person name="Henrissat B."/>
            <person name="Hilden K.S."/>
            <person name="Hope R."/>
            <person name="Hossain A."/>
            <person name="Karabika E."/>
            <person name="Karaffa L."/>
            <person name="Karanyi Z."/>
            <person name="Krasevec N."/>
            <person name="Kuo A."/>
            <person name="Kusch H."/>
            <person name="LaButti K."/>
            <person name="Lagendijk E.L."/>
            <person name="Lapidus A."/>
            <person name="Levasseur A."/>
            <person name="Lindquist E."/>
            <person name="Lipzen A."/>
            <person name="Logrieco A.F."/>
            <person name="MacCabe A."/>
            <person name="Maekelae M.R."/>
            <person name="Malavazi I."/>
            <person name="Melin P."/>
            <person name="Meyer V."/>
            <person name="Mielnichuk N."/>
            <person name="Miskei M."/>
            <person name="Molnar A.P."/>
            <person name="Mule G."/>
            <person name="Ngan C.Y."/>
            <person name="Orejas M."/>
            <person name="Orosz E."/>
            <person name="Ouedraogo J.P."/>
            <person name="Overkamp K.M."/>
            <person name="Park H.-S."/>
            <person name="Perrone G."/>
            <person name="Piumi F."/>
            <person name="Punt P.J."/>
            <person name="Ram A.F."/>
            <person name="Ramon A."/>
            <person name="Rauscher S."/>
            <person name="Record E."/>
            <person name="Riano-Pachon D.M."/>
            <person name="Robert V."/>
            <person name="Roehrig J."/>
            <person name="Ruller R."/>
            <person name="Salamov A."/>
            <person name="Salih N.S."/>
            <person name="Samson R.A."/>
            <person name="Sandor E."/>
            <person name="Sanguinetti M."/>
            <person name="Schuetze T."/>
            <person name="Sepcic K."/>
            <person name="Shelest E."/>
            <person name="Sherlock G."/>
            <person name="Sophianopoulou V."/>
            <person name="Squina F.M."/>
            <person name="Sun H."/>
            <person name="Susca A."/>
            <person name="Todd R.B."/>
            <person name="Tsang A."/>
            <person name="Unkles S.E."/>
            <person name="van de Wiele N."/>
            <person name="van Rossen-Uffink D."/>
            <person name="Oliveira J.V."/>
            <person name="Vesth T.C."/>
            <person name="Visser J."/>
            <person name="Yu J.-H."/>
            <person name="Zhou M."/>
            <person name="Andersen M.R."/>
            <person name="Archer D.B."/>
            <person name="Baker S.E."/>
            <person name="Benoit I."/>
            <person name="Brakhage A.A."/>
            <person name="Braus G.H."/>
            <person name="Fischer R."/>
            <person name="Frisvad J.C."/>
            <person name="Goldman G.H."/>
            <person name="Houbraken J."/>
            <person name="Oakley B."/>
            <person name="Pocsi I."/>
            <person name="Scazzocchio C."/>
            <person name="Seiboth B."/>
            <person name="vanKuyk P.A."/>
            <person name="Wortman J."/>
            <person name="Dyer P.S."/>
            <person name="Grigoriev I.V."/>
        </authorList>
    </citation>
    <scope>NUCLEOTIDE SEQUENCE [LARGE SCALE GENOMIC DNA]</scope>
    <source>
        <strain evidence="2">CBS 516.65</strain>
    </source>
</reference>
<dbReference type="AlphaFoldDB" id="A0A1L9VJW8"/>
<evidence type="ECO:0000313" key="2">
    <source>
        <dbReference type="Proteomes" id="UP000184300"/>
    </source>
</evidence>
<proteinExistence type="predicted"/>
<name>A0A1L9VJW8_ASPGL</name>
<dbReference type="OrthoDB" id="167809at2759"/>
<gene>
    <name evidence="1" type="ORF">ASPGLDRAFT_35497</name>
</gene>
<evidence type="ECO:0000313" key="1">
    <source>
        <dbReference type="EMBL" id="OJJ84217.1"/>
    </source>
</evidence>
<dbReference type="Proteomes" id="UP000184300">
    <property type="component" value="Unassembled WGS sequence"/>
</dbReference>
<protein>
    <recommendedName>
        <fullName evidence="3">Isochorismatase-like domain-containing protein</fullName>
    </recommendedName>
</protein>
<organism evidence="1 2">
    <name type="scientific">Aspergillus glaucus CBS 516.65</name>
    <dbReference type="NCBI Taxonomy" id="1160497"/>
    <lineage>
        <taxon>Eukaryota</taxon>
        <taxon>Fungi</taxon>
        <taxon>Dikarya</taxon>
        <taxon>Ascomycota</taxon>
        <taxon>Pezizomycotina</taxon>
        <taxon>Eurotiomycetes</taxon>
        <taxon>Eurotiomycetidae</taxon>
        <taxon>Eurotiales</taxon>
        <taxon>Aspergillaceae</taxon>
        <taxon>Aspergillus</taxon>
        <taxon>Aspergillus subgen. Aspergillus</taxon>
    </lineage>
</organism>
<dbReference type="RefSeq" id="XP_022400915.1">
    <property type="nucleotide sequence ID" value="XM_022544569.1"/>
</dbReference>
<dbReference type="VEuPathDB" id="FungiDB:ASPGLDRAFT_35497"/>
<dbReference type="GeneID" id="34460830"/>
<keyword evidence="2" id="KW-1185">Reference proteome</keyword>